<protein>
    <recommendedName>
        <fullName evidence="3">DUF7159 domain-containing protein</fullName>
    </recommendedName>
</protein>
<keyword evidence="2" id="KW-0472">Membrane</keyword>
<comment type="caution">
    <text evidence="4">The sequence shown here is derived from an EMBL/GenBank/DDBJ whole genome shotgun (WGS) entry which is preliminary data.</text>
</comment>
<evidence type="ECO:0000313" key="5">
    <source>
        <dbReference type="Proteomes" id="UP001152755"/>
    </source>
</evidence>
<feature type="compositionally biased region" description="Low complexity" evidence="1">
    <location>
        <begin position="307"/>
        <end position="317"/>
    </location>
</feature>
<evidence type="ECO:0000256" key="1">
    <source>
        <dbReference type="SAM" id="MobiDB-lite"/>
    </source>
</evidence>
<keyword evidence="5" id="KW-1185">Reference proteome</keyword>
<sequence>MSAILGASADIGAVRMTLGWDTPDAREWLPSALETQYIVPGVNTPAGMEAAAVGALQSVLAATPEVGTVVLACQSELQRRGLKDALAAREMVGVRIVGVVEAVTEYLRVTGWLESVDSFALLHAGYSSSSVSAVDAHTGAVLAAAQLQGGQLRRMNRDGGQTVGAVIADVLARAEWRPQALVVLGEGASWSGLREGLESVLPLPVMTPPAPELVLARGAALLGIPESPPVEQDPWFEEVHAPVLAPERRKGRRQSSGFGVVALMAAGFLAAGTVSAILMFSGIIGQREVGHTSPISAEPPQTLATIAPTVKPAPTTTKKPRPTPTTTTTAPPTTTTPDQPTSTTPPPPPPRPGLQLPALPRIELPPLPTLPPLQLPKLPR</sequence>
<feature type="region of interest" description="Disordered" evidence="1">
    <location>
        <begin position="291"/>
        <end position="380"/>
    </location>
</feature>
<accession>A0A9X4M3Y6</accession>
<dbReference type="Pfam" id="PF23717">
    <property type="entry name" value="DUF7159"/>
    <property type="match status" value="1"/>
</dbReference>
<feature type="compositionally biased region" description="Pro residues" evidence="1">
    <location>
        <begin position="343"/>
        <end position="352"/>
    </location>
</feature>
<feature type="compositionally biased region" description="Pro residues" evidence="1">
    <location>
        <begin position="363"/>
        <end position="374"/>
    </location>
</feature>
<organism evidence="4 5">
    <name type="scientific">Speluncibacter jeojiensis</name>
    <dbReference type="NCBI Taxonomy" id="2710754"/>
    <lineage>
        <taxon>Bacteria</taxon>
        <taxon>Bacillati</taxon>
        <taxon>Actinomycetota</taxon>
        <taxon>Actinomycetes</taxon>
        <taxon>Mycobacteriales</taxon>
        <taxon>Speluncibacteraceae</taxon>
        <taxon>Speluncibacter</taxon>
    </lineage>
</organism>
<feature type="domain" description="DUF7159" evidence="3">
    <location>
        <begin position="46"/>
        <end position="221"/>
    </location>
</feature>
<gene>
    <name evidence="4" type="ORF">NVS88_14310</name>
</gene>
<dbReference type="AlphaFoldDB" id="A0A9X4M3Y6"/>
<evidence type="ECO:0000313" key="4">
    <source>
        <dbReference type="EMBL" id="MDG3015732.1"/>
    </source>
</evidence>
<dbReference type="RefSeq" id="WP_332520215.1">
    <property type="nucleotide sequence ID" value="NZ_JANRHA010000009.1"/>
</dbReference>
<dbReference type="SUPFAM" id="SSF53067">
    <property type="entry name" value="Actin-like ATPase domain"/>
    <property type="match status" value="1"/>
</dbReference>
<keyword evidence="2" id="KW-0812">Transmembrane</keyword>
<proteinExistence type="predicted"/>
<evidence type="ECO:0000256" key="2">
    <source>
        <dbReference type="SAM" id="Phobius"/>
    </source>
</evidence>
<feature type="transmembrane region" description="Helical" evidence="2">
    <location>
        <begin position="258"/>
        <end position="284"/>
    </location>
</feature>
<dbReference type="EMBL" id="JANRHA010000009">
    <property type="protein sequence ID" value="MDG3015732.1"/>
    <property type="molecule type" value="Genomic_DNA"/>
</dbReference>
<keyword evidence="2" id="KW-1133">Transmembrane helix</keyword>
<name>A0A9X4M3Y6_9ACTN</name>
<dbReference type="InterPro" id="IPR043129">
    <property type="entry name" value="ATPase_NBD"/>
</dbReference>
<dbReference type="Proteomes" id="UP001152755">
    <property type="component" value="Unassembled WGS sequence"/>
</dbReference>
<dbReference type="InterPro" id="IPR055583">
    <property type="entry name" value="DUF7159"/>
</dbReference>
<feature type="compositionally biased region" description="Low complexity" evidence="1">
    <location>
        <begin position="324"/>
        <end position="342"/>
    </location>
</feature>
<evidence type="ECO:0000259" key="3">
    <source>
        <dbReference type="Pfam" id="PF23717"/>
    </source>
</evidence>
<reference evidence="4" key="1">
    <citation type="submission" date="2022-08" db="EMBL/GenBank/DDBJ databases">
        <title>Genome analysis of Corynebacteriales strain.</title>
        <authorList>
            <person name="Lee S.D."/>
        </authorList>
    </citation>
    <scope>NUCLEOTIDE SEQUENCE</scope>
    <source>
        <strain evidence="4">D3-21</strain>
    </source>
</reference>